<gene>
    <name evidence="3" type="ORF">HYH02_001008</name>
</gene>
<feature type="compositionally biased region" description="Low complexity" evidence="2">
    <location>
        <begin position="395"/>
        <end position="412"/>
    </location>
</feature>
<feature type="region of interest" description="Disordered" evidence="2">
    <location>
        <begin position="304"/>
        <end position="325"/>
    </location>
</feature>
<dbReference type="EMBL" id="JAEHOD010000002">
    <property type="protein sequence ID" value="KAG2453961.1"/>
    <property type="molecule type" value="Genomic_DNA"/>
</dbReference>
<accession>A0A835WWL2</accession>
<feature type="region of interest" description="Disordered" evidence="2">
    <location>
        <begin position="352"/>
        <end position="436"/>
    </location>
</feature>
<sequence>MVTGTTPGIMSGSTYWSPDRKRRAVGASVSGGAASAAQIMEGELAGAPEPEIQPEVQPEPQPEQRHEEEYPAAAKKAATLVERDKLFKKLGYTKLPRDNIKYKYLERWEVEAFATLRGHQVKRLQRKLDDADALNQRLREKLRRAALTAAGLAAAARRQEQARRRDGSAEISAARALLRAAPNPVGPAQAKSRAKGRGDVLLNLARCINRGRLPLDCLMLLYIADVARNLLYAFSTSFLWSQRVLLMFAVAYVSGGAKSCLRVLTGHVRPSNVQGQPTEVEALVADRSYNLLGPSASTMRRVARAQAQKLGGGDQGDAAGPLSNTSQYRDRVGMQYGAIDALLRIAAAAEAGPGGSGGGGGGGEPQAAAASPTGAAAAAEAGPGGSGGGGGGGSEPQAAAASPTGAVAAAEAGPGGSGGGGGGEPQAAGHDSGAVQHEQARFVDRSQSTDDLECEFSCIVNGCGYKPTADMAMGYLANSVEFLTYARRCQSELGITLAKSSKAHYSYHEETRRGDVSWNDGLFLTPEGAGAAGSYVARVVDRARNALGQKRDRTIRSYHYLAFRF</sequence>
<evidence type="ECO:0000256" key="2">
    <source>
        <dbReference type="SAM" id="MobiDB-lite"/>
    </source>
</evidence>
<feature type="compositionally biased region" description="Gly residues" evidence="2">
    <location>
        <begin position="382"/>
        <end position="394"/>
    </location>
</feature>
<feature type="compositionally biased region" description="Low complexity" evidence="2">
    <location>
        <begin position="365"/>
        <end position="381"/>
    </location>
</feature>
<dbReference type="Proteomes" id="UP000613740">
    <property type="component" value="Unassembled WGS sequence"/>
</dbReference>
<proteinExistence type="predicted"/>
<feature type="region of interest" description="Disordered" evidence="2">
    <location>
        <begin position="1"/>
        <end position="67"/>
    </location>
</feature>
<name>A0A835WWL2_9CHLO</name>
<keyword evidence="4" id="KW-1185">Reference proteome</keyword>
<dbReference type="AlphaFoldDB" id="A0A835WWL2"/>
<keyword evidence="1" id="KW-0175">Coiled coil</keyword>
<feature type="compositionally biased region" description="Gly residues" evidence="2">
    <location>
        <begin position="352"/>
        <end position="364"/>
    </location>
</feature>
<reference evidence="3" key="1">
    <citation type="journal article" date="2020" name="bioRxiv">
        <title>Comparative genomics of Chlamydomonas.</title>
        <authorList>
            <person name="Craig R.J."/>
            <person name="Hasan A.R."/>
            <person name="Ness R.W."/>
            <person name="Keightley P.D."/>
        </authorList>
    </citation>
    <scope>NUCLEOTIDE SEQUENCE</scope>
    <source>
        <strain evidence="3">CCAP 11/173</strain>
    </source>
</reference>
<evidence type="ECO:0000256" key="1">
    <source>
        <dbReference type="SAM" id="Coils"/>
    </source>
</evidence>
<feature type="compositionally biased region" description="Polar residues" evidence="2">
    <location>
        <begin position="1"/>
        <end position="16"/>
    </location>
</feature>
<organism evidence="3 4">
    <name type="scientific">Chlamydomonas schloesseri</name>
    <dbReference type="NCBI Taxonomy" id="2026947"/>
    <lineage>
        <taxon>Eukaryota</taxon>
        <taxon>Viridiplantae</taxon>
        <taxon>Chlorophyta</taxon>
        <taxon>core chlorophytes</taxon>
        <taxon>Chlorophyceae</taxon>
        <taxon>CS clade</taxon>
        <taxon>Chlamydomonadales</taxon>
        <taxon>Chlamydomonadaceae</taxon>
        <taxon>Chlamydomonas</taxon>
    </lineage>
</organism>
<feature type="coiled-coil region" evidence="1">
    <location>
        <begin position="121"/>
        <end position="148"/>
    </location>
</feature>
<feature type="compositionally biased region" description="Gly residues" evidence="2">
    <location>
        <begin position="413"/>
        <end position="424"/>
    </location>
</feature>
<protein>
    <submittedName>
        <fullName evidence="3">Uncharacterized protein</fullName>
    </submittedName>
</protein>
<feature type="compositionally biased region" description="Low complexity" evidence="2">
    <location>
        <begin position="48"/>
        <end position="58"/>
    </location>
</feature>
<feature type="compositionally biased region" description="Low complexity" evidence="2">
    <location>
        <begin position="25"/>
        <end position="37"/>
    </location>
</feature>
<evidence type="ECO:0000313" key="3">
    <source>
        <dbReference type="EMBL" id="KAG2453961.1"/>
    </source>
</evidence>
<comment type="caution">
    <text evidence="3">The sequence shown here is derived from an EMBL/GenBank/DDBJ whole genome shotgun (WGS) entry which is preliminary data.</text>
</comment>
<evidence type="ECO:0000313" key="4">
    <source>
        <dbReference type="Proteomes" id="UP000613740"/>
    </source>
</evidence>